<dbReference type="Proteomes" id="UP001642484">
    <property type="component" value="Unassembled WGS sequence"/>
</dbReference>
<keyword evidence="4" id="KW-1185">Reference proteome</keyword>
<evidence type="ECO:0000256" key="1">
    <source>
        <dbReference type="SAM" id="Coils"/>
    </source>
</evidence>
<evidence type="ECO:0000313" key="4">
    <source>
        <dbReference type="Proteomes" id="UP001642484"/>
    </source>
</evidence>
<proteinExistence type="predicted"/>
<gene>
    <name evidence="3" type="ORF">CCMP2556_LOCUS29484</name>
</gene>
<dbReference type="EMBL" id="CAXAMN010021473">
    <property type="protein sequence ID" value="CAK9059917.1"/>
    <property type="molecule type" value="Genomic_DNA"/>
</dbReference>
<sequence length="175" mass="19180">MPLRTGGNGKENCPTKMVEPRPKVSAKDLRRPLNERNATGEVASEKSVVEKSALVRRTQKATVTGDSRAQRTPRVDPWQEVRAAQAEAEALEVELQSLAAESESLEAQLASAEAREAEAEQQLTSQSAAMLSECDVTSVSSGEVSVRYTGCGSRIAQFPTREWNLRLNFEGFTWL</sequence>
<evidence type="ECO:0000313" key="3">
    <source>
        <dbReference type="EMBL" id="CAK9059917.1"/>
    </source>
</evidence>
<feature type="coiled-coil region" evidence="1">
    <location>
        <begin position="81"/>
        <end position="129"/>
    </location>
</feature>
<accession>A0ABP0NA18</accession>
<feature type="compositionally biased region" description="Basic and acidic residues" evidence="2">
    <location>
        <begin position="18"/>
        <end position="34"/>
    </location>
</feature>
<feature type="region of interest" description="Disordered" evidence="2">
    <location>
        <begin position="1"/>
        <end position="78"/>
    </location>
</feature>
<evidence type="ECO:0000256" key="2">
    <source>
        <dbReference type="SAM" id="MobiDB-lite"/>
    </source>
</evidence>
<protein>
    <submittedName>
        <fullName evidence="3">Uncharacterized protein</fullName>
    </submittedName>
</protein>
<comment type="caution">
    <text evidence="3">The sequence shown here is derived from an EMBL/GenBank/DDBJ whole genome shotgun (WGS) entry which is preliminary data.</text>
</comment>
<keyword evidence="1" id="KW-0175">Coiled coil</keyword>
<reference evidence="3 4" key="1">
    <citation type="submission" date="2024-02" db="EMBL/GenBank/DDBJ databases">
        <authorList>
            <person name="Chen Y."/>
            <person name="Shah S."/>
            <person name="Dougan E. K."/>
            <person name="Thang M."/>
            <person name="Chan C."/>
        </authorList>
    </citation>
    <scope>NUCLEOTIDE SEQUENCE [LARGE SCALE GENOMIC DNA]</scope>
</reference>
<name>A0ABP0NA18_9DINO</name>
<organism evidence="3 4">
    <name type="scientific">Durusdinium trenchii</name>
    <dbReference type="NCBI Taxonomy" id="1381693"/>
    <lineage>
        <taxon>Eukaryota</taxon>
        <taxon>Sar</taxon>
        <taxon>Alveolata</taxon>
        <taxon>Dinophyceae</taxon>
        <taxon>Suessiales</taxon>
        <taxon>Symbiodiniaceae</taxon>
        <taxon>Durusdinium</taxon>
    </lineage>
</organism>